<keyword evidence="2" id="KW-0808">Transferase</keyword>
<organism evidence="2 3">
    <name type="scientific">Cryobacterium sinapicolor</name>
    <dbReference type="NCBI Taxonomy" id="1259236"/>
    <lineage>
        <taxon>Bacteria</taxon>
        <taxon>Bacillati</taxon>
        <taxon>Actinomycetota</taxon>
        <taxon>Actinomycetes</taxon>
        <taxon>Micrococcales</taxon>
        <taxon>Microbacteriaceae</taxon>
        <taxon>Cryobacterium</taxon>
    </lineage>
</organism>
<dbReference type="EMBL" id="SOGQ01000032">
    <property type="protein sequence ID" value="TFD01439.1"/>
    <property type="molecule type" value="Genomic_DNA"/>
</dbReference>
<dbReference type="Proteomes" id="UP000297853">
    <property type="component" value="Unassembled WGS sequence"/>
</dbReference>
<dbReference type="SUPFAM" id="SSF53271">
    <property type="entry name" value="PRTase-like"/>
    <property type="match status" value="1"/>
</dbReference>
<dbReference type="Gene3D" id="3.30.1310.20">
    <property type="entry name" value="PRTase-like"/>
    <property type="match status" value="1"/>
</dbReference>
<evidence type="ECO:0000313" key="3">
    <source>
        <dbReference type="Proteomes" id="UP000297853"/>
    </source>
</evidence>
<sequence length="229" mass="24351">MFTNRSDAGVQLAARLAERLTELEAHDPVVYALPRGGVPVAVEVARCLHAPLDLILVRKIGAPGYPEVALGAVVNGPSPQTIVNEDVFAATGGDSVGLARARRRELSEIERRRILYLGDRQPISPRGRVAVIVDDGLATGASAKAALTALRRLGAALTVLAVPVAPTDLIEDMRQYADVVVVLNALQEFWAIGPCYTDFHQLSDDETVTLLQDAWVAADASPPTDGVTT</sequence>
<dbReference type="Gene3D" id="3.40.50.2020">
    <property type="match status" value="1"/>
</dbReference>
<gene>
    <name evidence="2" type="ORF">E3T28_06745</name>
</gene>
<comment type="caution">
    <text evidence="2">The sequence shown here is derived from an EMBL/GenBank/DDBJ whole genome shotgun (WGS) entry which is preliminary data.</text>
</comment>
<dbReference type="RefSeq" id="WP_134429146.1">
    <property type="nucleotide sequence ID" value="NZ_SOGQ01000032.1"/>
</dbReference>
<evidence type="ECO:0000259" key="1">
    <source>
        <dbReference type="Pfam" id="PF00156"/>
    </source>
</evidence>
<dbReference type="CDD" id="cd06223">
    <property type="entry name" value="PRTases_typeI"/>
    <property type="match status" value="1"/>
</dbReference>
<reference evidence="2 3" key="1">
    <citation type="submission" date="2019-03" db="EMBL/GenBank/DDBJ databases">
        <title>Genomics of glacier-inhabiting Cryobacterium strains.</title>
        <authorList>
            <person name="Liu Q."/>
            <person name="Xin Y.-H."/>
        </authorList>
    </citation>
    <scope>NUCLEOTIDE SEQUENCE [LARGE SCALE GENOMIC DNA]</scope>
    <source>
        <strain evidence="2 3">TMT1-23-1</strain>
    </source>
</reference>
<dbReference type="Pfam" id="PF00156">
    <property type="entry name" value="Pribosyltran"/>
    <property type="match status" value="1"/>
</dbReference>
<keyword evidence="2" id="KW-0328">Glycosyltransferase</keyword>
<keyword evidence="3" id="KW-1185">Reference proteome</keyword>
<accession>A0ABY2J908</accession>
<protein>
    <submittedName>
        <fullName evidence="2">Phosphoribosyltransferase</fullName>
    </submittedName>
</protein>
<dbReference type="InterPro" id="IPR000836">
    <property type="entry name" value="PRTase_dom"/>
</dbReference>
<feature type="domain" description="Phosphoribosyltransferase" evidence="1">
    <location>
        <begin position="8"/>
        <end position="191"/>
    </location>
</feature>
<dbReference type="InterPro" id="IPR029057">
    <property type="entry name" value="PRTase-like"/>
</dbReference>
<evidence type="ECO:0000313" key="2">
    <source>
        <dbReference type="EMBL" id="TFD01439.1"/>
    </source>
</evidence>
<name>A0ABY2J908_9MICO</name>
<dbReference type="GO" id="GO:0016757">
    <property type="term" value="F:glycosyltransferase activity"/>
    <property type="evidence" value="ECO:0007669"/>
    <property type="project" value="UniProtKB-KW"/>
</dbReference>
<proteinExistence type="predicted"/>